<dbReference type="Proteomes" id="UP000000305">
    <property type="component" value="Unassembled WGS sequence"/>
</dbReference>
<dbReference type="InParanoid" id="E9H3J6"/>
<proteinExistence type="predicted"/>
<evidence type="ECO:0000313" key="1">
    <source>
        <dbReference type="EMBL" id="EFX73691.1"/>
    </source>
</evidence>
<dbReference type="AlphaFoldDB" id="E9H3J6"/>
<dbReference type="OrthoDB" id="10320742at2759"/>
<keyword evidence="2" id="KW-1185">Reference proteome</keyword>
<reference evidence="1 2" key="1">
    <citation type="journal article" date="2011" name="Science">
        <title>The ecoresponsive genome of Daphnia pulex.</title>
        <authorList>
            <person name="Colbourne J.K."/>
            <person name="Pfrender M.E."/>
            <person name="Gilbert D."/>
            <person name="Thomas W.K."/>
            <person name="Tucker A."/>
            <person name="Oakley T.H."/>
            <person name="Tokishita S."/>
            <person name="Aerts A."/>
            <person name="Arnold G.J."/>
            <person name="Basu M.K."/>
            <person name="Bauer D.J."/>
            <person name="Caceres C.E."/>
            <person name="Carmel L."/>
            <person name="Casola C."/>
            <person name="Choi J.H."/>
            <person name="Detter J.C."/>
            <person name="Dong Q."/>
            <person name="Dusheyko S."/>
            <person name="Eads B.D."/>
            <person name="Frohlich T."/>
            <person name="Geiler-Samerotte K.A."/>
            <person name="Gerlach D."/>
            <person name="Hatcher P."/>
            <person name="Jogdeo S."/>
            <person name="Krijgsveld J."/>
            <person name="Kriventseva E.V."/>
            <person name="Kultz D."/>
            <person name="Laforsch C."/>
            <person name="Lindquist E."/>
            <person name="Lopez J."/>
            <person name="Manak J.R."/>
            <person name="Muller J."/>
            <person name="Pangilinan J."/>
            <person name="Patwardhan R.P."/>
            <person name="Pitluck S."/>
            <person name="Pritham E.J."/>
            <person name="Rechtsteiner A."/>
            <person name="Rho M."/>
            <person name="Rogozin I.B."/>
            <person name="Sakarya O."/>
            <person name="Salamov A."/>
            <person name="Schaack S."/>
            <person name="Shapiro H."/>
            <person name="Shiga Y."/>
            <person name="Skalitzky C."/>
            <person name="Smith Z."/>
            <person name="Souvorov A."/>
            <person name="Sung W."/>
            <person name="Tang Z."/>
            <person name="Tsuchiya D."/>
            <person name="Tu H."/>
            <person name="Vos H."/>
            <person name="Wang M."/>
            <person name="Wolf Y.I."/>
            <person name="Yamagata H."/>
            <person name="Yamada T."/>
            <person name="Ye Y."/>
            <person name="Shaw J.R."/>
            <person name="Andrews J."/>
            <person name="Crease T.J."/>
            <person name="Tang H."/>
            <person name="Lucas S.M."/>
            <person name="Robertson H.M."/>
            <person name="Bork P."/>
            <person name="Koonin E.V."/>
            <person name="Zdobnov E.M."/>
            <person name="Grigoriev I.V."/>
            <person name="Lynch M."/>
            <person name="Boore J.L."/>
        </authorList>
    </citation>
    <scope>NUCLEOTIDE SEQUENCE [LARGE SCALE GENOMIC DNA]</scope>
</reference>
<dbReference type="KEGG" id="dpx:DAPPUDRAFT_109589"/>
<dbReference type="EMBL" id="GL732589">
    <property type="protein sequence ID" value="EFX73691.1"/>
    <property type="molecule type" value="Genomic_DNA"/>
</dbReference>
<accession>E9H3J6</accession>
<sequence length="249" mass="28926">MAVTPVKQQTTPANPGLEVQELIILRDYYKFKPADSENSKKENAQKLKEYEDRLAPKKANLINLAYDASKKPNFDESLYSTDVFFDEHRRDVEPAIQKYKDKINYYQDKCPFQFKGNYLLARDMGMDVEFKQDGSPYGTPVHGQFGKAQAFYNDLWAKRNLPYTMDEYPILRDHWQKLLNERIELDKIRGPSQAELLAYHKYLQGPKPPGGYTLPPWITTPPPKKWVVVEYFCGAGVGGGNWCTKWVWQ</sequence>
<name>E9H3J6_DAPPU</name>
<organism evidence="1 2">
    <name type="scientific">Daphnia pulex</name>
    <name type="common">Water flea</name>
    <dbReference type="NCBI Taxonomy" id="6669"/>
    <lineage>
        <taxon>Eukaryota</taxon>
        <taxon>Metazoa</taxon>
        <taxon>Ecdysozoa</taxon>
        <taxon>Arthropoda</taxon>
        <taxon>Crustacea</taxon>
        <taxon>Branchiopoda</taxon>
        <taxon>Diplostraca</taxon>
        <taxon>Cladocera</taxon>
        <taxon>Anomopoda</taxon>
        <taxon>Daphniidae</taxon>
        <taxon>Daphnia</taxon>
    </lineage>
</organism>
<gene>
    <name evidence="1" type="ORF">DAPPUDRAFT_109589</name>
</gene>
<protein>
    <submittedName>
        <fullName evidence="1">Uncharacterized protein</fullName>
    </submittedName>
</protein>
<dbReference type="HOGENOM" id="CLU_1116720_0_0_1"/>
<evidence type="ECO:0000313" key="2">
    <source>
        <dbReference type="Proteomes" id="UP000000305"/>
    </source>
</evidence>